<name>W9SHD0_9ROSA</name>
<dbReference type="PANTHER" id="PTHR31189:SF35">
    <property type="entry name" value="12S SEED STORAGE PROTEIN CRB"/>
    <property type="match status" value="1"/>
</dbReference>
<dbReference type="SUPFAM" id="SSF51182">
    <property type="entry name" value="RmlC-like cupins"/>
    <property type="match status" value="1"/>
</dbReference>
<evidence type="ECO:0000256" key="3">
    <source>
        <dbReference type="ARBA" id="ARBA00022761"/>
    </source>
</evidence>
<dbReference type="GO" id="GO:0045735">
    <property type="term" value="F:nutrient reservoir activity"/>
    <property type="evidence" value="ECO:0007669"/>
    <property type="project" value="UniProtKB-KW"/>
</dbReference>
<dbReference type="GO" id="GO:0034214">
    <property type="term" value="P:protein hexamerization"/>
    <property type="evidence" value="ECO:0007669"/>
    <property type="project" value="UniProtKB-ARBA"/>
</dbReference>
<evidence type="ECO:0000256" key="6">
    <source>
        <dbReference type="ARBA" id="ARBA00062468"/>
    </source>
</evidence>
<proteinExistence type="inferred from homology"/>
<dbReference type="InterPro" id="IPR006045">
    <property type="entry name" value="Cupin_1"/>
</dbReference>
<keyword evidence="2 8" id="KW-0732">Signal</keyword>
<dbReference type="FunFam" id="2.60.120.10:FF:000124">
    <property type="entry name" value="Glycinin G5"/>
    <property type="match status" value="1"/>
</dbReference>
<dbReference type="GO" id="GO:0043245">
    <property type="term" value="C:extraorganismal space"/>
    <property type="evidence" value="ECO:0007669"/>
    <property type="project" value="UniProtKB-ARBA"/>
</dbReference>
<reference evidence="12" key="1">
    <citation type="submission" date="2013-01" db="EMBL/GenBank/DDBJ databases">
        <title>Draft Genome Sequence of a Mulberry Tree, Morus notabilis C.K. Schneid.</title>
        <authorList>
            <person name="He N."/>
            <person name="Zhao S."/>
        </authorList>
    </citation>
    <scope>NUCLEOTIDE SEQUENCE</scope>
</reference>
<evidence type="ECO:0000259" key="10">
    <source>
        <dbReference type="SMART" id="SM00835"/>
    </source>
</evidence>
<organism evidence="11 12">
    <name type="scientific">Morus notabilis</name>
    <dbReference type="NCBI Taxonomy" id="981085"/>
    <lineage>
        <taxon>Eukaryota</taxon>
        <taxon>Viridiplantae</taxon>
        <taxon>Streptophyta</taxon>
        <taxon>Embryophyta</taxon>
        <taxon>Tracheophyta</taxon>
        <taxon>Spermatophyta</taxon>
        <taxon>Magnoliopsida</taxon>
        <taxon>eudicotyledons</taxon>
        <taxon>Gunneridae</taxon>
        <taxon>Pentapetalae</taxon>
        <taxon>rosids</taxon>
        <taxon>fabids</taxon>
        <taxon>Rosales</taxon>
        <taxon>Moraceae</taxon>
        <taxon>Moreae</taxon>
        <taxon>Morus</taxon>
    </lineage>
</organism>
<evidence type="ECO:0000256" key="5">
    <source>
        <dbReference type="ARBA" id="ARBA00023157"/>
    </source>
</evidence>
<sequence length="490" mass="56272">MAKPVLLISLSVCLLVLFHGCLARPTGQYLRQNECQLDRLEAREPDHRVQSEGGLFESWNPNHEQFQCAGVALLRLTIQPNGLHLPSYTNAPQLVHIIRGRGVVGTLFPGCPETFEESQQGTSRRSQDRHQKLHHIREGDVLALPAGVAYWSYNDGDSPLVVVSLFDVSNHDNQLDRFPRRFNLAGNPQDEFLQSRREEQYREGSHEQRRREEQHQEQGSRVNNIFRGFSIEFIQEAFKVDSETARRIQSQNDKRGSIIKLKERLDLVRPGRSREEQEHEMRQEEQRQTEREHARRQGGGGRYMNGVEETFCTMRLRENIGDPSRADVYSPQAGRLSSVNSYNLPILNWLQLSAERGFLYSNALYSPHWNINAHSVIYVIRGSARCQVVDDFGRSVFDGELRQGQALTVPQNFAIVKQAENEGFEWVSFKTNDRAKVNQLAGRTSYIQALPEDVIANAYQISREQARRLKYNRQEVSMFRTSERSPAIAA</sequence>
<dbReference type="FunFam" id="2.60.120.10:FF:000073">
    <property type="entry name" value="Glycinin G1"/>
    <property type="match status" value="1"/>
</dbReference>
<dbReference type="Pfam" id="PF00190">
    <property type="entry name" value="Cupin_1"/>
    <property type="match status" value="2"/>
</dbReference>
<evidence type="ECO:0000256" key="9">
    <source>
        <dbReference type="SAM" id="MobiDB-lite"/>
    </source>
</evidence>
<feature type="compositionally biased region" description="Basic and acidic residues" evidence="9">
    <location>
        <begin position="193"/>
        <end position="218"/>
    </location>
</feature>
<keyword evidence="3 8" id="KW-0758">Storage protein</keyword>
<dbReference type="KEGG" id="mnt:21393126"/>
<dbReference type="PANTHER" id="PTHR31189">
    <property type="entry name" value="OS03G0336100 PROTEIN-RELATED"/>
    <property type="match status" value="1"/>
</dbReference>
<evidence type="ECO:0000256" key="8">
    <source>
        <dbReference type="RuleBase" id="RU003681"/>
    </source>
</evidence>
<dbReference type="EMBL" id="KE346273">
    <property type="protein sequence ID" value="EXC31958.1"/>
    <property type="molecule type" value="Genomic_DNA"/>
</dbReference>
<dbReference type="STRING" id="981085.W9SHD0"/>
<comment type="similarity">
    <text evidence="1 8">Belongs to the 11S seed storage protein (globulins) family.</text>
</comment>
<comment type="subunit">
    <text evidence="8">Hexamer; each subunit is composed of an acidic and a basic chain derived from a single precursor and linked by a disulfide bond.</text>
</comment>
<dbReference type="Gene3D" id="2.60.120.10">
    <property type="entry name" value="Jelly Rolls"/>
    <property type="match status" value="2"/>
</dbReference>
<evidence type="ECO:0000256" key="2">
    <source>
        <dbReference type="ARBA" id="ARBA00022729"/>
    </source>
</evidence>
<dbReference type="CDD" id="cd02242">
    <property type="entry name" value="cupin_11S_legumin_N"/>
    <property type="match status" value="1"/>
</dbReference>
<dbReference type="eggNOG" id="ENOG502QU1J">
    <property type="taxonomic scope" value="Eukaryota"/>
</dbReference>
<protein>
    <recommendedName>
        <fullName evidence="7">11S seed storage protein</fullName>
    </recommendedName>
</protein>
<feature type="domain" description="Cupin type-1" evidence="10">
    <location>
        <begin position="40"/>
        <end position="246"/>
    </location>
</feature>
<evidence type="ECO:0000313" key="11">
    <source>
        <dbReference type="EMBL" id="EXC31958.1"/>
    </source>
</evidence>
<dbReference type="SMART" id="SM00835">
    <property type="entry name" value="Cupin_1"/>
    <property type="match status" value="2"/>
</dbReference>
<dbReference type="InterPro" id="IPR006044">
    <property type="entry name" value="11S_seedstore_pln"/>
</dbReference>
<feature type="domain" description="Cupin type-1" evidence="10">
    <location>
        <begin position="318"/>
        <end position="467"/>
    </location>
</feature>
<dbReference type="InterPro" id="IPR050253">
    <property type="entry name" value="Seed_Storage-Functional"/>
</dbReference>
<dbReference type="InterPro" id="IPR014710">
    <property type="entry name" value="RmlC-like_jellyroll"/>
</dbReference>
<evidence type="ECO:0000256" key="7">
    <source>
        <dbReference type="ARBA" id="ARBA00081374"/>
    </source>
</evidence>
<comment type="function">
    <text evidence="8">Seed storage protein.</text>
</comment>
<feature type="compositionally biased region" description="Basic and acidic residues" evidence="9">
    <location>
        <begin position="269"/>
        <end position="295"/>
    </location>
</feature>
<accession>W9SHD0</accession>
<feature type="region of interest" description="Disordered" evidence="9">
    <location>
        <begin position="186"/>
        <end position="221"/>
    </location>
</feature>
<dbReference type="InterPro" id="IPR022379">
    <property type="entry name" value="11S_seedstore_CS"/>
</dbReference>
<evidence type="ECO:0000313" key="12">
    <source>
        <dbReference type="Proteomes" id="UP000030645"/>
    </source>
</evidence>
<comment type="subunit">
    <text evidence="6">Hexamer of two trimers; each subunit is composed of an acidic and a basic chain derived from a single precursor and linked by a disulfide bond.</text>
</comment>
<dbReference type="Proteomes" id="UP000030645">
    <property type="component" value="Unassembled WGS sequence"/>
</dbReference>
<keyword evidence="4 8" id="KW-0708">Seed storage protein</keyword>
<dbReference type="AlphaFoldDB" id="W9SHD0"/>
<evidence type="ECO:0000256" key="4">
    <source>
        <dbReference type="ARBA" id="ARBA00023129"/>
    </source>
</evidence>
<feature type="signal peptide" evidence="8">
    <location>
        <begin position="1"/>
        <end position="23"/>
    </location>
</feature>
<feature type="region of interest" description="Disordered" evidence="9">
    <location>
        <begin position="269"/>
        <end position="303"/>
    </location>
</feature>
<dbReference type="CDD" id="cd02243">
    <property type="entry name" value="cupin_11S_legumin_C"/>
    <property type="match status" value="1"/>
</dbReference>
<dbReference type="InterPro" id="IPR011051">
    <property type="entry name" value="RmlC_Cupin_sf"/>
</dbReference>
<dbReference type="GO" id="GO:0048316">
    <property type="term" value="P:seed development"/>
    <property type="evidence" value="ECO:0007669"/>
    <property type="project" value="UniProtKB-ARBA"/>
</dbReference>
<dbReference type="PRINTS" id="PR00439">
    <property type="entry name" value="11SGLOBULIN"/>
</dbReference>
<keyword evidence="5 8" id="KW-1015">Disulfide bond</keyword>
<keyword evidence="12" id="KW-1185">Reference proteome</keyword>
<evidence type="ECO:0000256" key="1">
    <source>
        <dbReference type="ARBA" id="ARBA00007178"/>
    </source>
</evidence>
<feature type="chain" id="PRO_5007751545" description="11S seed storage protein" evidence="8">
    <location>
        <begin position="24"/>
        <end position="490"/>
    </location>
</feature>
<gene>
    <name evidence="11" type="ORF">L484_009809</name>
</gene>
<dbReference type="OrthoDB" id="2016041at2759"/>
<dbReference type="PROSITE" id="PS00305">
    <property type="entry name" value="11S_SEED_STORAGE"/>
    <property type="match status" value="1"/>
</dbReference>